<proteinExistence type="predicted"/>
<dbReference type="AlphaFoldDB" id="A0AAV4XBP2"/>
<keyword evidence="3" id="KW-1185">Reference proteome</keyword>
<reference evidence="2 3" key="1">
    <citation type="submission" date="2021-06" db="EMBL/GenBank/DDBJ databases">
        <title>Caerostris extrusa draft genome.</title>
        <authorList>
            <person name="Kono N."/>
            <person name="Arakawa K."/>
        </authorList>
    </citation>
    <scope>NUCLEOTIDE SEQUENCE [LARGE SCALE GENOMIC DNA]</scope>
</reference>
<evidence type="ECO:0000313" key="2">
    <source>
        <dbReference type="EMBL" id="GIY91381.1"/>
    </source>
</evidence>
<feature type="region of interest" description="Disordered" evidence="1">
    <location>
        <begin position="1"/>
        <end position="38"/>
    </location>
</feature>
<protein>
    <submittedName>
        <fullName evidence="2">Uncharacterized protein</fullName>
    </submittedName>
</protein>
<sequence length="89" mass="10047">MRSRIRRTPRRDWMTSGSSMRARCGRSGEYPGDPKDQGEELPVLRIVFSSTECEGFCSRAAEESFRQLLAAGTAAPPQREKGKLFANYF</sequence>
<organism evidence="2 3">
    <name type="scientific">Caerostris extrusa</name>
    <name type="common">Bark spider</name>
    <name type="synonym">Caerostris bankana</name>
    <dbReference type="NCBI Taxonomy" id="172846"/>
    <lineage>
        <taxon>Eukaryota</taxon>
        <taxon>Metazoa</taxon>
        <taxon>Ecdysozoa</taxon>
        <taxon>Arthropoda</taxon>
        <taxon>Chelicerata</taxon>
        <taxon>Arachnida</taxon>
        <taxon>Araneae</taxon>
        <taxon>Araneomorphae</taxon>
        <taxon>Entelegynae</taxon>
        <taxon>Araneoidea</taxon>
        <taxon>Araneidae</taxon>
        <taxon>Caerostris</taxon>
    </lineage>
</organism>
<evidence type="ECO:0000313" key="3">
    <source>
        <dbReference type="Proteomes" id="UP001054945"/>
    </source>
</evidence>
<comment type="caution">
    <text evidence="2">The sequence shown here is derived from an EMBL/GenBank/DDBJ whole genome shotgun (WGS) entry which is preliminary data.</text>
</comment>
<gene>
    <name evidence="2" type="ORF">CEXT_217451</name>
</gene>
<evidence type="ECO:0000256" key="1">
    <source>
        <dbReference type="SAM" id="MobiDB-lite"/>
    </source>
</evidence>
<accession>A0AAV4XBP2</accession>
<name>A0AAV4XBP2_CAEEX</name>
<dbReference type="EMBL" id="BPLR01000006">
    <property type="protein sequence ID" value="GIY91381.1"/>
    <property type="molecule type" value="Genomic_DNA"/>
</dbReference>
<dbReference type="Proteomes" id="UP001054945">
    <property type="component" value="Unassembled WGS sequence"/>
</dbReference>